<evidence type="ECO:0000259" key="1">
    <source>
        <dbReference type="Pfam" id="PF16413"/>
    </source>
</evidence>
<reference evidence="2 3" key="1">
    <citation type="journal article" date="2018" name="Mol. Genet. Genomics">
        <title>The red deer Cervus elaphus genome CerEla1.0: sequencing, annotating, genes, and chromosomes.</title>
        <authorList>
            <person name="Bana N.A."/>
            <person name="Nyiri A."/>
            <person name="Nagy J."/>
            <person name="Frank K."/>
            <person name="Nagy T."/>
            <person name="Steger V."/>
            <person name="Schiller M."/>
            <person name="Lakatos P."/>
            <person name="Sugar L."/>
            <person name="Horn P."/>
            <person name="Barta E."/>
            <person name="Orosz L."/>
        </authorList>
    </citation>
    <scope>NUCLEOTIDE SEQUENCE [LARGE SCALE GENOMIC DNA]</scope>
    <source>
        <strain evidence="2">Hungarian</strain>
    </source>
</reference>
<dbReference type="GO" id="GO:0140664">
    <property type="term" value="F:ATP-dependent DNA damage sensor activity"/>
    <property type="evidence" value="ECO:0007669"/>
    <property type="project" value="InterPro"/>
</dbReference>
<name>A0A212CA60_CEREH</name>
<dbReference type="Pfam" id="PF16413">
    <property type="entry name" value="Mlh1_C"/>
    <property type="match status" value="1"/>
</dbReference>
<dbReference type="PANTHER" id="PTHR10073:SF12">
    <property type="entry name" value="DNA MISMATCH REPAIR PROTEIN MLH1"/>
    <property type="match status" value="1"/>
</dbReference>
<accession>A0A212CA60</accession>
<protein>
    <submittedName>
        <fullName evidence="2">MLH1</fullName>
    </submittedName>
</protein>
<dbReference type="InterPro" id="IPR038973">
    <property type="entry name" value="MutL/Mlh/Pms-like"/>
</dbReference>
<dbReference type="Proteomes" id="UP000242450">
    <property type="component" value="Chromosome 24"/>
</dbReference>
<evidence type="ECO:0000313" key="2">
    <source>
        <dbReference type="EMBL" id="OWK02891.1"/>
    </source>
</evidence>
<feature type="domain" description="DNA mismatch repair protein Mlh1 C-terminal" evidence="1">
    <location>
        <begin position="26"/>
        <end position="212"/>
    </location>
</feature>
<dbReference type="EMBL" id="MKHE01000024">
    <property type="protein sequence ID" value="OWK02891.1"/>
    <property type="molecule type" value="Genomic_DNA"/>
</dbReference>
<keyword evidence="3" id="KW-1185">Reference proteome</keyword>
<dbReference type="GO" id="GO:0006298">
    <property type="term" value="P:mismatch repair"/>
    <property type="evidence" value="ECO:0007669"/>
    <property type="project" value="InterPro"/>
</dbReference>
<dbReference type="OrthoDB" id="10263226at2759"/>
<dbReference type="InterPro" id="IPR032189">
    <property type="entry name" value="Mlh1_C"/>
</dbReference>
<dbReference type="PANTHER" id="PTHR10073">
    <property type="entry name" value="DNA MISMATCH REPAIR PROTEIN MLH, PMS, MUTL"/>
    <property type="match status" value="1"/>
</dbReference>
<gene>
    <name evidence="2" type="ORF">Celaphus_00010235</name>
</gene>
<organism evidence="2 3">
    <name type="scientific">Cervus elaphus hippelaphus</name>
    <name type="common">European red deer</name>
    <dbReference type="NCBI Taxonomy" id="46360"/>
    <lineage>
        <taxon>Eukaryota</taxon>
        <taxon>Metazoa</taxon>
        <taxon>Chordata</taxon>
        <taxon>Craniata</taxon>
        <taxon>Vertebrata</taxon>
        <taxon>Euteleostomi</taxon>
        <taxon>Mammalia</taxon>
        <taxon>Eutheria</taxon>
        <taxon>Laurasiatheria</taxon>
        <taxon>Artiodactyla</taxon>
        <taxon>Ruminantia</taxon>
        <taxon>Pecora</taxon>
        <taxon>Cervidae</taxon>
        <taxon>Cervinae</taxon>
        <taxon>Cervus</taxon>
    </lineage>
</organism>
<dbReference type="GO" id="GO:0016887">
    <property type="term" value="F:ATP hydrolysis activity"/>
    <property type="evidence" value="ECO:0007669"/>
    <property type="project" value="InterPro"/>
</dbReference>
<dbReference type="GO" id="GO:0032389">
    <property type="term" value="C:MutLalpha complex"/>
    <property type="evidence" value="ECO:0007669"/>
    <property type="project" value="TreeGrafter"/>
</dbReference>
<dbReference type="AlphaFoldDB" id="A0A212CA60"/>
<comment type="caution">
    <text evidence="2">The sequence shown here is derived from an EMBL/GenBank/DDBJ whole genome shotgun (WGS) entry which is preliminary data.</text>
</comment>
<dbReference type="GO" id="GO:0016446">
    <property type="term" value="P:somatic hypermutation of immunoglobulin genes"/>
    <property type="evidence" value="ECO:0007669"/>
    <property type="project" value="TreeGrafter"/>
</dbReference>
<sequence length="212" mass="23844">MAYMILCQWGKVCAPVTPSLLKWPLEPAPLFDLAMLALDSPESGWTEEDGPKEGLAEYIVEFLKKKAEMLADYFSLEIDEEGNLVGLPLLIDNYVPPLEGLPVFILRLATEASRRIPARLAWKRDLSGMRSHSPTVSPHNSPGPAYPGTWTQPCLFQSEVPGSSANPWKWTVEHVLYKAFRSHLLPPKHFTEDGNILQLANLPDLYKVFERC</sequence>
<proteinExistence type="predicted"/>
<evidence type="ECO:0000313" key="3">
    <source>
        <dbReference type="Proteomes" id="UP000242450"/>
    </source>
</evidence>